<feature type="transmembrane region" description="Helical" evidence="1">
    <location>
        <begin position="54"/>
        <end position="78"/>
    </location>
</feature>
<dbReference type="InterPro" id="IPR014529">
    <property type="entry name" value="UCP026631"/>
</dbReference>
<evidence type="ECO:0000313" key="4">
    <source>
        <dbReference type="Proteomes" id="UP001501495"/>
    </source>
</evidence>
<dbReference type="InterPro" id="IPR005182">
    <property type="entry name" value="YdbS-like_PH"/>
</dbReference>
<sequence length="553" mass="57833">MSDPRETVLASWTAPDAEGWRRLDPRMSIVTGARVVGSAALPAIPALLGLAGRLGYWTVLALAGVLVVAGAFGLAHWLTTGYRVTDRRFELRSGVLRRNLQNAPLDRVRTIDLTAPLLHRILGVTKVAIGTGVDLHRVELGAVTHGEAARLRAELLPDGAPPYEPATTAAPTAAGPTAAIADVGVPPTPDAAAPTATPRATEEVLALLDWRWLRFAPLSLARLAVVAGAFTALSQVLPDLHIDENHAASSFWGWVQEQAVALIVVLGVVGIVVAWLAIAVIGYALQWGGLRLSRQQRGERPAIHLQAGLLSTRAVTIEERRIRGVVLTEPLLLRWAGGAEVSTWATGVKDGVAQVLPPCPRPVAVEVAARVLGLADDAPLAVPLTRHGRVARRRTHLRGQWPALALLAATAVLALVPDAGPAWQATLTLAPIAALIGAGCAESCYRHLGHAVVPGPRGGHVVAGSGILTRRRTVLEADGVIGWVVRQSFFQRRAGVATLVATTAAGPEQAAIRDVPLGEAHAVIGAVSPRLVAAFAAPQTTAASARTSAMSSS</sequence>
<keyword evidence="1" id="KW-1133">Transmembrane helix</keyword>
<reference evidence="4" key="1">
    <citation type="journal article" date="2019" name="Int. J. Syst. Evol. Microbiol.">
        <title>The Global Catalogue of Microorganisms (GCM) 10K type strain sequencing project: providing services to taxonomists for standard genome sequencing and annotation.</title>
        <authorList>
            <consortium name="The Broad Institute Genomics Platform"/>
            <consortium name="The Broad Institute Genome Sequencing Center for Infectious Disease"/>
            <person name="Wu L."/>
            <person name="Ma J."/>
        </authorList>
    </citation>
    <scope>NUCLEOTIDE SEQUENCE [LARGE SCALE GENOMIC DNA]</scope>
    <source>
        <strain evidence="4">JCM 16703</strain>
    </source>
</reference>
<keyword evidence="1" id="KW-0472">Membrane</keyword>
<evidence type="ECO:0000256" key="1">
    <source>
        <dbReference type="SAM" id="Phobius"/>
    </source>
</evidence>
<comment type="caution">
    <text evidence="3">The sequence shown here is derived from an EMBL/GenBank/DDBJ whole genome shotgun (WGS) entry which is preliminary data.</text>
</comment>
<feature type="domain" description="YdbS-like PH" evidence="2">
    <location>
        <begin position="77"/>
        <end position="152"/>
    </location>
</feature>
<feature type="domain" description="YdbS-like PH" evidence="2">
    <location>
        <begin position="460"/>
        <end position="520"/>
    </location>
</feature>
<accession>A0ABP7XHF6</accession>
<gene>
    <name evidence="3" type="ORF">GCM10022215_16360</name>
</gene>
<dbReference type="PANTHER" id="PTHR34473">
    <property type="entry name" value="UPF0699 TRANSMEMBRANE PROTEIN YDBS"/>
    <property type="match status" value="1"/>
</dbReference>
<dbReference type="EMBL" id="BAAAZH010000012">
    <property type="protein sequence ID" value="GAA4116588.1"/>
    <property type="molecule type" value="Genomic_DNA"/>
</dbReference>
<proteinExistence type="predicted"/>
<dbReference type="Pfam" id="PF03703">
    <property type="entry name" value="bPH_2"/>
    <property type="match status" value="2"/>
</dbReference>
<feature type="transmembrane region" description="Helical" evidence="1">
    <location>
        <begin position="29"/>
        <end position="48"/>
    </location>
</feature>
<dbReference type="PANTHER" id="PTHR34473:SF2">
    <property type="entry name" value="UPF0699 TRANSMEMBRANE PROTEIN YDBT"/>
    <property type="match status" value="1"/>
</dbReference>
<keyword evidence="1" id="KW-0812">Transmembrane</keyword>
<dbReference type="PIRSF" id="PIRSF026631">
    <property type="entry name" value="UCP026631"/>
    <property type="match status" value="1"/>
</dbReference>
<name>A0ABP7XHF6_9ACTN</name>
<feature type="transmembrane region" description="Helical" evidence="1">
    <location>
        <begin position="258"/>
        <end position="285"/>
    </location>
</feature>
<dbReference type="Proteomes" id="UP001501495">
    <property type="component" value="Unassembled WGS sequence"/>
</dbReference>
<keyword evidence="4" id="KW-1185">Reference proteome</keyword>
<protein>
    <submittedName>
        <fullName evidence="3">PH domain-containing protein</fullName>
    </submittedName>
</protein>
<evidence type="ECO:0000259" key="2">
    <source>
        <dbReference type="Pfam" id="PF03703"/>
    </source>
</evidence>
<evidence type="ECO:0000313" key="3">
    <source>
        <dbReference type="EMBL" id="GAA4116588.1"/>
    </source>
</evidence>
<dbReference type="RefSeq" id="WP_344732823.1">
    <property type="nucleotide sequence ID" value="NZ_BAAAZH010000012.1"/>
</dbReference>
<organism evidence="3 4">
    <name type="scientific">Nocardioides fonticola</name>
    <dbReference type="NCBI Taxonomy" id="450363"/>
    <lineage>
        <taxon>Bacteria</taxon>
        <taxon>Bacillati</taxon>
        <taxon>Actinomycetota</taxon>
        <taxon>Actinomycetes</taxon>
        <taxon>Propionibacteriales</taxon>
        <taxon>Nocardioidaceae</taxon>
        <taxon>Nocardioides</taxon>
    </lineage>
</organism>